<dbReference type="InterPro" id="IPR032259">
    <property type="entry name" value="HIBYL-CoA-H"/>
</dbReference>
<evidence type="ECO:0000256" key="1">
    <source>
        <dbReference type="ARBA" id="ARBA00001709"/>
    </source>
</evidence>
<dbReference type="InterPro" id="IPR045004">
    <property type="entry name" value="ECH_dom"/>
</dbReference>
<dbReference type="GO" id="GO:0006574">
    <property type="term" value="P:L-valine catabolic process"/>
    <property type="evidence" value="ECO:0007669"/>
    <property type="project" value="TreeGrafter"/>
</dbReference>
<dbReference type="CDD" id="cd06558">
    <property type="entry name" value="crotonase-like"/>
    <property type="match status" value="1"/>
</dbReference>
<gene>
    <name evidence="5" type="ORF">J0A66_04860</name>
</gene>
<organism evidence="5 6">
    <name type="scientific">Bowmanella dokdonensis</name>
    <dbReference type="NCBI Taxonomy" id="751969"/>
    <lineage>
        <taxon>Bacteria</taxon>
        <taxon>Pseudomonadati</taxon>
        <taxon>Pseudomonadota</taxon>
        <taxon>Gammaproteobacteria</taxon>
        <taxon>Alteromonadales</taxon>
        <taxon>Alteromonadaceae</taxon>
        <taxon>Bowmanella</taxon>
    </lineage>
</organism>
<evidence type="ECO:0000256" key="3">
    <source>
        <dbReference type="ARBA" id="ARBA00022801"/>
    </source>
</evidence>
<dbReference type="PANTHER" id="PTHR43176:SF3">
    <property type="entry name" value="3-HYDROXYISOBUTYRYL-COA HYDROLASE, MITOCHONDRIAL"/>
    <property type="match status" value="1"/>
</dbReference>
<dbReference type="NCBIfam" id="NF004127">
    <property type="entry name" value="PRK05617.1"/>
    <property type="match status" value="1"/>
</dbReference>
<dbReference type="Pfam" id="PF16113">
    <property type="entry name" value="ECH_2"/>
    <property type="match status" value="1"/>
</dbReference>
<evidence type="ECO:0000256" key="2">
    <source>
        <dbReference type="ARBA" id="ARBA00011915"/>
    </source>
</evidence>
<evidence type="ECO:0000313" key="5">
    <source>
        <dbReference type="EMBL" id="MBN7824553.1"/>
    </source>
</evidence>
<name>A0A939DKT0_9ALTE</name>
<sequence>MEQHAELVIFEELDAGNGKRIGHATLNKPKALNALNLSMIRLLAPRLQAWQADENIVAVVLDGAEDKAFCAGGDVVAMHNAMQDNPGETPALLKAFFSEEYRLDHQIHTFNKPLLVWGHGIVMGGGLGLMSGASHRIVTETSRIAMPEISIGLYPDVGGSWFLNRMPGGCGLFLGLTGASLNASDALYVKLADHFISHDLKNDFLDQMQKIKWGATQSLNHEKLAQLCAQFQRDSQHKLPMGNIKSHRALIDSLTDKDSIEQVVEAILTLQAGEDKWLNRAVQTLKAGSPITMHLVWEQLKRGKPLGLEDCFRMELILSCRCGEMGEFQEGVRALLIDKDGQPRWKYPTVQSVPREVITHFFSSPWQAGEHPLAGL</sequence>
<dbReference type="SUPFAM" id="SSF52096">
    <property type="entry name" value="ClpP/crotonase"/>
    <property type="match status" value="1"/>
</dbReference>
<dbReference type="AlphaFoldDB" id="A0A939DKT0"/>
<evidence type="ECO:0000259" key="4">
    <source>
        <dbReference type="Pfam" id="PF16113"/>
    </source>
</evidence>
<reference evidence="5" key="1">
    <citation type="submission" date="2021-03" db="EMBL/GenBank/DDBJ databases">
        <title>novel species isolated from a fishpond in China.</title>
        <authorList>
            <person name="Lu H."/>
            <person name="Cai Z."/>
        </authorList>
    </citation>
    <scope>NUCLEOTIDE SEQUENCE</scope>
    <source>
        <strain evidence="5">JCM 30855</strain>
    </source>
</reference>
<dbReference type="RefSeq" id="WP_206572658.1">
    <property type="nucleotide sequence ID" value="NZ_JAFKCV010000002.1"/>
</dbReference>
<dbReference type="EMBL" id="JAFKCV010000002">
    <property type="protein sequence ID" value="MBN7824553.1"/>
    <property type="molecule type" value="Genomic_DNA"/>
</dbReference>
<keyword evidence="3" id="KW-0378">Hydrolase</keyword>
<dbReference type="GO" id="GO:0003860">
    <property type="term" value="F:3-hydroxyisobutyryl-CoA hydrolase activity"/>
    <property type="evidence" value="ECO:0007669"/>
    <property type="project" value="UniProtKB-EC"/>
</dbReference>
<proteinExistence type="predicted"/>
<feature type="domain" description="Enoyl-CoA hydratase/isomerase" evidence="4">
    <location>
        <begin position="21"/>
        <end position="362"/>
    </location>
</feature>
<dbReference type="InterPro" id="IPR029045">
    <property type="entry name" value="ClpP/crotonase-like_dom_sf"/>
</dbReference>
<dbReference type="Gene3D" id="3.90.226.10">
    <property type="entry name" value="2-enoyl-CoA Hydratase, Chain A, domain 1"/>
    <property type="match status" value="1"/>
</dbReference>
<dbReference type="PANTHER" id="PTHR43176">
    <property type="entry name" value="3-HYDROXYISOBUTYRYL-COA HYDROLASE-RELATED"/>
    <property type="match status" value="1"/>
</dbReference>
<accession>A0A939DKT0</accession>
<comment type="caution">
    <text evidence="5">The sequence shown here is derived from an EMBL/GenBank/DDBJ whole genome shotgun (WGS) entry which is preliminary data.</text>
</comment>
<dbReference type="GO" id="GO:0005829">
    <property type="term" value="C:cytosol"/>
    <property type="evidence" value="ECO:0007669"/>
    <property type="project" value="TreeGrafter"/>
</dbReference>
<protein>
    <recommendedName>
        <fullName evidence="2">3-hydroxyisobutyryl-CoA hydrolase</fullName>
        <ecNumber evidence="2">3.1.2.4</ecNumber>
    </recommendedName>
</protein>
<evidence type="ECO:0000313" key="6">
    <source>
        <dbReference type="Proteomes" id="UP000664654"/>
    </source>
</evidence>
<keyword evidence="6" id="KW-1185">Reference proteome</keyword>
<dbReference type="Proteomes" id="UP000664654">
    <property type="component" value="Unassembled WGS sequence"/>
</dbReference>
<dbReference type="EC" id="3.1.2.4" evidence="2"/>
<comment type="catalytic activity">
    <reaction evidence="1">
        <text>3-hydroxy-2-methylpropanoyl-CoA + H2O = 3-hydroxy-2-methylpropanoate + CoA + H(+)</text>
        <dbReference type="Rhea" id="RHEA:20888"/>
        <dbReference type="ChEBI" id="CHEBI:11805"/>
        <dbReference type="ChEBI" id="CHEBI:15377"/>
        <dbReference type="ChEBI" id="CHEBI:15378"/>
        <dbReference type="ChEBI" id="CHEBI:57287"/>
        <dbReference type="ChEBI" id="CHEBI:57340"/>
        <dbReference type="EC" id="3.1.2.4"/>
    </reaction>
</comment>